<feature type="signal peptide" evidence="1">
    <location>
        <begin position="1"/>
        <end position="28"/>
    </location>
</feature>
<sequence length="409" mass="43125">MNLKRRTLLPLALLLFCLCCFSTNSASAASPDHWVGTWATAPMAQDNHEVRVAADTTYREIVHVSIGGPAVRVILTNEFGVGPLTIGAGNVALSAGGSDINTAASAPLTFNGRPSIVIPAGALVVSDPVNLKLAPTSDLAVSVFIPAQPIQQVSAHGFADQTNYTAAGNVVSAKSLDAPQKIYSWPFLKGVDVRADSKAAAIVAFGDSITDGAHSTRDANARWPDVLAARLQSNKDTVDLGVLNEGIGGNRILHDDTGPSALARFDRDVLAQAGVKYLIILESINDIGHAQDPRRPYDVVTADDLIAGLSQLATRAHTHGIKVFGATLTPYVGAGYSSPAGEAIREAVNQWIRTTNQLDGVIDFDKATSDPAHPNVFLPADDSGDHLHPNDTGYKAMGNSIDLKIFKDK</sequence>
<accession>A0A917M0P4</accession>
<keyword evidence="4" id="KW-1185">Reference proteome</keyword>
<dbReference type="PANTHER" id="PTHR43784">
    <property type="entry name" value="GDSL-LIKE LIPASE/ACYLHYDROLASE, PUTATIVE (AFU_ORTHOLOGUE AFUA_2G00820)-RELATED"/>
    <property type="match status" value="1"/>
</dbReference>
<dbReference type="PANTHER" id="PTHR43784:SF2">
    <property type="entry name" value="GDSL-LIKE LIPASE_ACYLHYDROLASE, PUTATIVE (AFU_ORTHOLOGUE AFUA_2G00820)-RELATED"/>
    <property type="match status" value="1"/>
</dbReference>
<feature type="chain" id="PRO_5036928237" evidence="1">
    <location>
        <begin position="29"/>
        <end position="409"/>
    </location>
</feature>
<reference evidence="3" key="2">
    <citation type="submission" date="2020-09" db="EMBL/GenBank/DDBJ databases">
        <authorList>
            <person name="Sun Q."/>
            <person name="Zhou Y."/>
        </authorList>
    </citation>
    <scope>NUCLEOTIDE SEQUENCE</scope>
    <source>
        <strain evidence="3">CGMCC 1.12997</strain>
    </source>
</reference>
<dbReference type="RefSeq" id="WP_188553042.1">
    <property type="nucleotide sequence ID" value="NZ_BMGT01000001.1"/>
</dbReference>
<dbReference type="EMBL" id="BMGT01000001">
    <property type="protein sequence ID" value="GGG70301.1"/>
    <property type="molecule type" value="Genomic_DNA"/>
</dbReference>
<keyword evidence="1" id="KW-0732">Signal</keyword>
<name>A0A917M0P4_9BACT</name>
<dbReference type="SUPFAM" id="SSF52266">
    <property type="entry name" value="SGNH hydrolase"/>
    <property type="match status" value="1"/>
</dbReference>
<dbReference type="Gene3D" id="3.40.50.1110">
    <property type="entry name" value="SGNH hydrolase"/>
    <property type="match status" value="1"/>
</dbReference>
<reference evidence="3" key="1">
    <citation type="journal article" date="2014" name="Int. J. Syst. Evol. Microbiol.">
        <title>Complete genome sequence of Corynebacterium casei LMG S-19264T (=DSM 44701T), isolated from a smear-ripened cheese.</title>
        <authorList>
            <consortium name="US DOE Joint Genome Institute (JGI-PGF)"/>
            <person name="Walter F."/>
            <person name="Albersmeier A."/>
            <person name="Kalinowski J."/>
            <person name="Ruckert C."/>
        </authorList>
    </citation>
    <scope>NUCLEOTIDE SEQUENCE</scope>
    <source>
        <strain evidence="3">CGMCC 1.12997</strain>
    </source>
</reference>
<dbReference type="InterPro" id="IPR013830">
    <property type="entry name" value="SGNH_hydro"/>
</dbReference>
<dbReference type="Proteomes" id="UP000647241">
    <property type="component" value="Unassembled WGS sequence"/>
</dbReference>
<comment type="caution">
    <text evidence="3">The sequence shown here is derived from an EMBL/GenBank/DDBJ whole genome shotgun (WGS) entry which is preliminary data.</text>
</comment>
<evidence type="ECO:0000256" key="1">
    <source>
        <dbReference type="SAM" id="SignalP"/>
    </source>
</evidence>
<organism evidence="3 4">
    <name type="scientific">Edaphobacter dinghuensis</name>
    <dbReference type="NCBI Taxonomy" id="1560005"/>
    <lineage>
        <taxon>Bacteria</taxon>
        <taxon>Pseudomonadati</taxon>
        <taxon>Acidobacteriota</taxon>
        <taxon>Terriglobia</taxon>
        <taxon>Terriglobales</taxon>
        <taxon>Acidobacteriaceae</taxon>
        <taxon>Edaphobacter</taxon>
    </lineage>
</organism>
<evidence type="ECO:0000259" key="2">
    <source>
        <dbReference type="Pfam" id="PF13472"/>
    </source>
</evidence>
<proteinExistence type="predicted"/>
<dbReference type="Pfam" id="PF13472">
    <property type="entry name" value="Lipase_GDSL_2"/>
    <property type="match status" value="1"/>
</dbReference>
<dbReference type="InterPro" id="IPR053140">
    <property type="entry name" value="GDSL_Rv0518-like"/>
</dbReference>
<feature type="domain" description="SGNH hydrolase-type esterase" evidence="2">
    <location>
        <begin position="204"/>
        <end position="396"/>
    </location>
</feature>
<evidence type="ECO:0000313" key="3">
    <source>
        <dbReference type="EMBL" id="GGG70301.1"/>
    </source>
</evidence>
<dbReference type="CDD" id="cd01830">
    <property type="entry name" value="XynE_like"/>
    <property type="match status" value="1"/>
</dbReference>
<dbReference type="AlphaFoldDB" id="A0A917M0P4"/>
<keyword evidence="3" id="KW-0378">Hydrolase</keyword>
<evidence type="ECO:0000313" key="4">
    <source>
        <dbReference type="Proteomes" id="UP000647241"/>
    </source>
</evidence>
<dbReference type="InterPro" id="IPR036514">
    <property type="entry name" value="SGNH_hydro_sf"/>
</dbReference>
<gene>
    <name evidence="3" type="ORF">GCM10011585_10540</name>
</gene>
<protein>
    <submittedName>
        <fullName evidence="3">SGNH hydrolase</fullName>
    </submittedName>
</protein>
<dbReference type="GO" id="GO:0016788">
    <property type="term" value="F:hydrolase activity, acting on ester bonds"/>
    <property type="evidence" value="ECO:0007669"/>
    <property type="project" value="UniProtKB-ARBA"/>
</dbReference>